<dbReference type="Proteomes" id="UP001560019">
    <property type="component" value="Unassembled WGS sequence"/>
</dbReference>
<evidence type="ECO:0008006" key="4">
    <source>
        <dbReference type="Google" id="ProtNLM"/>
    </source>
</evidence>
<comment type="caution">
    <text evidence="2">The sequence shown here is derived from an EMBL/GenBank/DDBJ whole genome shotgun (WGS) entry which is preliminary data.</text>
</comment>
<gene>
    <name evidence="2" type="ORF">Ga0609869_000619</name>
</gene>
<proteinExistence type="predicted"/>
<evidence type="ECO:0000313" key="2">
    <source>
        <dbReference type="EMBL" id="MEX5727266.1"/>
    </source>
</evidence>
<sequence length="111" mass="12384">MRLPAALTLAAFVSLGPAAAQETPAPRDDMREGLELLERGMRQFFEGLGDEMEPALRELAENMEPALRELLGLIEDFDAYHMPEMLPNGDIIIRRKTPLVPEEAPQGEIEI</sequence>
<evidence type="ECO:0000313" key="3">
    <source>
        <dbReference type="Proteomes" id="UP001560019"/>
    </source>
</evidence>
<dbReference type="EMBL" id="JBEHHI010000001">
    <property type="protein sequence ID" value="MEX5727266.1"/>
    <property type="molecule type" value="Genomic_DNA"/>
</dbReference>
<feature type="chain" id="PRO_5046161506" description="AAA+ family ATPase" evidence="1">
    <location>
        <begin position="21"/>
        <end position="111"/>
    </location>
</feature>
<keyword evidence="1" id="KW-0732">Signal</keyword>
<name>A0ABV3XPL6_9RHOB</name>
<keyword evidence="3" id="KW-1185">Reference proteome</keyword>
<organism evidence="2 3">
    <name type="scientific">Rhodovulum iodosum</name>
    <dbReference type="NCBI Taxonomy" id="68291"/>
    <lineage>
        <taxon>Bacteria</taxon>
        <taxon>Pseudomonadati</taxon>
        <taxon>Pseudomonadota</taxon>
        <taxon>Alphaproteobacteria</taxon>
        <taxon>Rhodobacterales</taxon>
        <taxon>Paracoccaceae</taxon>
        <taxon>Rhodovulum</taxon>
    </lineage>
</organism>
<dbReference type="RefSeq" id="WP_125407881.1">
    <property type="nucleotide sequence ID" value="NZ_JBEHHI010000001.1"/>
</dbReference>
<accession>A0ABV3XPL6</accession>
<protein>
    <recommendedName>
        <fullName evidence="4">AAA+ family ATPase</fullName>
    </recommendedName>
</protein>
<evidence type="ECO:0000256" key="1">
    <source>
        <dbReference type="SAM" id="SignalP"/>
    </source>
</evidence>
<feature type="signal peptide" evidence="1">
    <location>
        <begin position="1"/>
        <end position="20"/>
    </location>
</feature>
<reference evidence="2 3" key="1">
    <citation type="submission" date="2024-06" db="EMBL/GenBank/DDBJ databases">
        <title>Genome of Rhodovulum iodosum, a marine photoferrotroph.</title>
        <authorList>
            <person name="Bianchini G."/>
            <person name="Nikeleit V."/>
            <person name="Kappler A."/>
            <person name="Bryce C."/>
            <person name="Sanchez-Baracaldo P."/>
        </authorList>
    </citation>
    <scope>NUCLEOTIDE SEQUENCE [LARGE SCALE GENOMIC DNA]</scope>
    <source>
        <strain evidence="2 3">UT/N1</strain>
    </source>
</reference>